<dbReference type="CDD" id="cd00143">
    <property type="entry name" value="PP2Cc"/>
    <property type="match status" value="1"/>
</dbReference>
<dbReference type="EMBL" id="CP071793">
    <property type="protein sequence ID" value="QTD50556.1"/>
    <property type="molecule type" value="Genomic_DNA"/>
</dbReference>
<evidence type="ECO:0000313" key="3">
    <source>
        <dbReference type="Proteomes" id="UP000663929"/>
    </source>
</evidence>
<dbReference type="SMART" id="SM00332">
    <property type="entry name" value="PP2Cc"/>
    <property type="match status" value="1"/>
</dbReference>
<gene>
    <name evidence="2" type="ORF">J3U87_33650</name>
</gene>
<name>A0A8A4TKS8_SULCO</name>
<protein>
    <submittedName>
        <fullName evidence="2">Serine/threonine-protein phosphatase</fullName>
    </submittedName>
</protein>
<dbReference type="InterPro" id="IPR001932">
    <property type="entry name" value="PPM-type_phosphatase-like_dom"/>
</dbReference>
<dbReference type="AlphaFoldDB" id="A0A8A4TKS8"/>
<keyword evidence="3" id="KW-1185">Reference proteome</keyword>
<dbReference type="PANTHER" id="PTHR47992">
    <property type="entry name" value="PROTEIN PHOSPHATASE"/>
    <property type="match status" value="1"/>
</dbReference>
<evidence type="ECO:0000313" key="2">
    <source>
        <dbReference type="EMBL" id="QTD50556.1"/>
    </source>
</evidence>
<evidence type="ECO:0000259" key="1">
    <source>
        <dbReference type="PROSITE" id="PS51746"/>
    </source>
</evidence>
<dbReference type="Gene3D" id="3.60.40.10">
    <property type="entry name" value="PPM-type phosphatase domain"/>
    <property type="match status" value="1"/>
</dbReference>
<dbReference type="InterPro" id="IPR036457">
    <property type="entry name" value="PPM-type-like_dom_sf"/>
</dbReference>
<dbReference type="GO" id="GO:0004722">
    <property type="term" value="F:protein serine/threonine phosphatase activity"/>
    <property type="evidence" value="ECO:0007669"/>
    <property type="project" value="InterPro"/>
</dbReference>
<dbReference type="Proteomes" id="UP000663929">
    <property type="component" value="Chromosome"/>
</dbReference>
<dbReference type="PROSITE" id="PS51746">
    <property type="entry name" value="PPM_2"/>
    <property type="match status" value="1"/>
</dbReference>
<accession>A0A8A4TKS8</accession>
<dbReference type="SUPFAM" id="SSF81606">
    <property type="entry name" value="PP2C-like"/>
    <property type="match status" value="1"/>
</dbReference>
<proteinExistence type="predicted"/>
<dbReference type="InterPro" id="IPR015655">
    <property type="entry name" value="PP2C"/>
</dbReference>
<dbReference type="SMART" id="SM00331">
    <property type="entry name" value="PP2C_SIG"/>
    <property type="match status" value="1"/>
</dbReference>
<feature type="domain" description="PPM-type phosphatase" evidence="1">
    <location>
        <begin position="30"/>
        <end position="287"/>
    </location>
</feature>
<dbReference type="RefSeq" id="WP_237380375.1">
    <property type="nucleotide sequence ID" value="NZ_CP071793.1"/>
</dbReference>
<organism evidence="2 3">
    <name type="scientific">Sulfidibacter corallicola</name>
    <dbReference type="NCBI Taxonomy" id="2818388"/>
    <lineage>
        <taxon>Bacteria</taxon>
        <taxon>Pseudomonadati</taxon>
        <taxon>Acidobacteriota</taxon>
        <taxon>Holophagae</taxon>
        <taxon>Acanthopleuribacterales</taxon>
        <taxon>Acanthopleuribacteraceae</taxon>
        <taxon>Sulfidibacter</taxon>
    </lineage>
</organism>
<dbReference type="Pfam" id="PF13672">
    <property type="entry name" value="PP2C_2"/>
    <property type="match status" value="1"/>
</dbReference>
<sequence>MKHHARHRSLGLPLLVQHLFRVSPVVPRQRIRMTGATHRGLVRRCNEDRYLLDEDRQAFFLFDGAGGHGGGDVAADLAKGATESCLARFFSGRGVGARPAGKQNGGEPSPPHPSHILRNVAALCDAAVTAAQQEQDGFELMCTTLVGGFVENEVLHLVNVGDSRAYLFRQDLLRQLTTDHTPRGYPLKFEIPAKTLDYFGERLLDRLFQAIGMGAANLDPAIQELPLETGDLVLFCSDGLSDFVAAETICRTLAAHRNDWQGLSEKLISLALDTGGKDNVTVGLMWVE</sequence>
<reference evidence="2" key="1">
    <citation type="submission" date="2021-03" db="EMBL/GenBank/DDBJ databases">
        <title>Acanthopleuribacteraceae sp. M133.</title>
        <authorList>
            <person name="Wang G."/>
        </authorList>
    </citation>
    <scope>NUCLEOTIDE SEQUENCE</scope>
    <source>
        <strain evidence="2">M133</strain>
    </source>
</reference>
<dbReference type="KEGG" id="scor:J3U87_33650"/>